<sequence length="309" mass="34872">MNPPNNEDALKEVKASVYALLSWPVEYVGSFFGDGKNLSTDSISSTAGRDYEDPLVARSKLVDRHGRFSESFEEQFTLLSFSSGLGAAADASPPEHSLHGIFVPTNIDDWSTFAASLPDASFPRYKMVLPKKTKILALDLDETLVHSTSRSSGDCDFFVEVLVDRSSCLYYVFKRPHIEQFLETVANWYHLVIYTASLKEYAEPVVNWLDRGRQIFKKRLFRAACTEKMGMFVKNLSLVDPDLSRVCLIDNSPASFLMHPDNGIPIESWTHDRSDTCLLDMLPFLDALRFVDDVRCILSLRRIQSHTGP</sequence>
<dbReference type="AlphaFoldDB" id="A0A2H9TJ03"/>
<protein>
    <recommendedName>
        <fullName evidence="1">FCP1 homology domain-containing protein</fullName>
    </recommendedName>
</protein>
<dbReference type="SMART" id="SM00577">
    <property type="entry name" value="CPDc"/>
    <property type="match status" value="1"/>
</dbReference>
<reference evidence="2 3" key="1">
    <citation type="submission" date="2016-10" db="EMBL/GenBank/DDBJ databases">
        <title>The genome of Paramicrosporidium saccamoebae is the missing link in understanding Cryptomycota and Microsporidia evolution.</title>
        <authorList>
            <person name="Quandt C.A."/>
            <person name="Beaudet D."/>
            <person name="Corsaro D."/>
            <person name="Michel R."/>
            <person name="Corradi N."/>
            <person name="James T."/>
        </authorList>
    </citation>
    <scope>NUCLEOTIDE SEQUENCE [LARGE SCALE GENOMIC DNA]</scope>
    <source>
        <strain evidence="2 3">KSL3</strain>
    </source>
</reference>
<dbReference type="InterPro" id="IPR011948">
    <property type="entry name" value="Dullard_phosphatase"/>
</dbReference>
<dbReference type="Proteomes" id="UP000240830">
    <property type="component" value="Unassembled WGS sequence"/>
</dbReference>
<dbReference type="Pfam" id="PF03031">
    <property type="entry name" value="NIF"/>
    <property type="match status" value="1"/>
</dbReference>
<evidence type="ECO:0000259" key="1">
    <source>
        <dbReference type="PROSITE" id="PS50969"/>
    </source>
</evidence>
<dbReference type="FunFam" id="3.40.50.1000:FF:000093">
    <property type="entry name" value="NLI interacting factor-like phosphatase family protein"/>
    <property type="match status" value="1"/>
</dbReference>
<comment type="caution">
    <text evidence="2">The sequence shown here is derived from an EMBL/GenBank/DDBJ whole genome shotgun (WGS) entry which is preliminary data.</text>
</comment>
<dbReference type="InterPro" id="IPR050365">
    <property type="entry name" value="TIM50"/>
</dbReference>
<dbReference type="CDD" id="cd07521">
    <property type="entry name" value="HAD_FCP1-like"/>
    <property type="match status" value="1"/>
</dbReference>
<dbReference type="PROSITE" id="PS50969">
    <property type="entry name" value="FCP1"/>
    <property type="match status" value="1"/>
</dbReference>
<dbReference type="InterPro" id="IPR023214">
    <property type="entry name" value="HAD_sf"/>
</dbReference>
<evidence type="ECO:0000313" key="3">
    <source>
        <dbReference type="Proteomes" id="UP000240830"/>
    </source>
</evidence>
<organism evidence="2 3">
    <name type="scientific">Paramicrosporidium saccamoebae</name>
    <dbReference type="NCBI Taxonomy" id="1246581"/>
    <lineage>
        <taxon>Eukaryota</taxon>
        <taxon>Fungi</taxon>
        <taxon>Fungi incertae sedis</taxon>
        <taxon>Cryptomycota</taxon>
        <taxon>Cryptomycota incertae sedis</taxon>
        <taxon>Paramicrosporidium</taxon>
    </lineage>
</organism>
<accession>A0A2H9TJ03</accession>
<dbReference type="OrthoDB" id="277011at2759"/>
<dbReference type="GO" id="GO:0016791">
    <property type="term" value="F:phosphatase activity"/>
    <property type="evidence" value="ECO:0007669"/>
    <property type="project" value="InterPro"/>
</dbReference>
<keyword evidence="3" id="KW-1185">Reference proteome</keyword>
<dbReference type="InterPro" id="IPR004274">
    <property type="entry name" value="FCP1_dom"/>
</dbReference>
<dbReference type="InterPro" id="IPR036412">
    <property type="entry name" value="HAD-like_sf"/>
</dbReference>
<dbReference type="NCBIfam" id="TIGR02251">
    <property type="entry name" value="HIF-SF_euk"/>
    <property type="match status" value="1"/>
</dbReference>
<dbReference type="PANTHER" id="PTHR12210">
    <property type="entry name" value="DULLARD PROTEIN PHOSPHATASE"/>
    <property type="match status" value="1"/>
</dbReference>
<dbReference type="EMBL" id="MTSL01000161">
    <property type="protein sequence ID" value="PJF17741.1"/>
    <property type="molecule type" value="Genomic_DNA"/>
</dbReference>
<feature type="domain" description="FCP1 homology" evidence="1">
    <location>
        <begin position="129"/>
        <end position="288"/>
    </location>
</feature>
<evidence type="ECO:0000313" key="2">
    <source>
        <dbReference type="EMBL" id="PJF17741.1"/>
    </source>
</evidence>
<dbReference type="Gene3D" id="3.40.50.1000">
    <property type="entry name" value="HAD superfamily/HAD-like"/>
    <property type="match status" value="1"/>
</dbReference>
<dbReference type="SUPFAM" id="SSF56784">
    <property type="entry name" value="HAD-like"/>
    <property type="match status" value="1"/>
</dbReference>
<name>A0A2H9TJ03_9FUNG</name>
<dbReference type="STRING" id="1246581.A0A2H9TJ03"/>
<gene>
    <name evidence="2" type="ORF">PSACC_02441</name>
</gene>
<proteinExistence type="predicted"/>